<feature type="region of interest" description="Disordered" evidence="1">
    <location>
        <begin position="1"/>
        <end position="32"/>
    </location>
</feature>
<keyword evidence="3" id="KW-1185">Reference proteome</keyword>
<feature type="compositionally biased region" description="Basic residues" evidence="1">
    <location>
        <begin position="74"/>
        <end position="85"/>
    </location>
</feature>
<feature type="region of interest" description="Disordered" evidence="1">
    <location>
        <begin position="63"/>
        <end position="85"/>
    </location>
</feature>
<evidence type="ECO:0000256" key="1">
    <source>
        <dbReference type="SAM" id="MobiDB-lite"/>
    </source>
</evidence>
<name>A0AAN8HZG2_CHAGU</name>
<feature type="compositionally biased region" description="Polar residues" evidence="1">
    <location>
        <begin position="13"/>
        <end position="32"/>
    </location>
</feature>
<evidence type="ECO:0000313" key="3">
    <source>
        <dbReference type="Proteomes" id="UP001331515"/>
    </source>
</evidence>
<dbReference type="EMBL" id="JAURVH010001514">
    <property type="protein sequence ID" value="KAK5933517.1"/>
    <property type="molecule type" value="Genomic_DNA"/>
</dbReference>
<evidence type="ECO:0000313" key="2">
    <source>
        <dbReference type="EMBL" id="KAK5933517.1"/>
    </source>
</evidence>
<gene>
    <name evidence="2" type="ORF">CgunFtcFv8_013993</name>
</gene>
<proteinExistence type="predicted"/>
<accession>A0AAN8HZG2</accession>
<comment type="caution">
    <text evidence="2">The sequence shown here is derived from an EMBL/GenBank/DDBJ whole genome shotgun (WGS) entry which is preliminary data.</text>
</comment>
<dbReference type="AlphaFoldDB" id="A0AAN8HZG2"/>
<dbReference type="Proteomes" id="UP001331515">
    <property type="component" value="Unassembled WGS sequence"/>
</dbReference>
<sequence length="85" mass="9592">MASKRSNVWKYFDQSTSQQEHNTHRSSTVGCQTDRTQTVECKVSAISVATQLARETLKSAHVRSKGIQATKNATYHHRHNPHTVT</sequence>
<reference evidence="2 3" key="1">
    <citation type="journal article" date="2023" name="Mol. Biol. Evol.">
        <title>Genomics of Secondarily Temperate Adaptation in the Only Non-Antarctic Icefish.</title>
        <authorList>
            <person name="Rivera-Colon A.G."/>
            <person name="Rayamajhi N."/>
            <person name="Minhas B.F."/>
            <person name="Madrigal G."/>
            <person name="Bilyk K.T."/>
            <person name="Yoon V."/>
            <person name="Hune M."/>
            <person name="Gregory S."/>
            <person name="Cheng C.H.C."/>
            <person name="Catchen J.M."/>
        </authorList>
    </citation>
    <scope>NUCLEOTIDE SEQUENCE [LARGE SCALE GENOMIC DNA]</scope>
    <source>
        <tissue evidence="2">White muscle</tissue>
    </source>
</reference>
<organism evidence="2 3">
    <name type="scientific">Champsocephalus gunnari</name>
    <name type="common">Mackerel icefish</name>
    <dbReference type="NCBI Taxonomy" id="52237"/>
    <lineage>
        <taxon>Eukaryota</taxon>
        <taxon>Metazoa</taxon>
        <taxon>Chordata</taxon>
        <taxon>Craniata</taxon>
        <taxon>Vertebrata</taxon>
        <taxon>Euteleostomi</taxon>
        <taxon>Actinopterygii</taxon>
        <taxon>Neopterygii</taxon>
        <taxon>Teleostei</taxon>
        <taxon>Neoteleostei</taxon>
        <taxon>Acanthomorphata</taxon>
        <taxon>Eupercaria</taxon>
        <taxon>Perciformes</taxon>
        <taxon>Notothenioidei</taxon>
        <taxon>Channichthyidae</taxon>
        <taxon>Champsocephalus</taxon>
    </lineage>
</organism>
<protein>
    <submittedName>
        <fullName evidence="2">Uncharacterized protein</fullName>
    </submittedName>
</protein>